<proteinExistence type="predicted"/>
<reference evidence="2 3" key="1">
    <citation type="journal article" date="2010" name="Plant Cell">
        <title>The Chlorella variabilis NC64A genome reveals adaptation to photosymbiosis, coevolution with viruses, and cryptic sex.</title>
        <authorList>
            <person name="Blanc G."/>
            <person name="Duncan G."/>
            <person name="Agarkova I."/>
            <person name="Borodovsky M."/>
            <person name="Gurnon J."/>
            <person name="Kuo A."/>
            <person name="Lindquist E."/>
            <person name="Lucas S."/>
            <person name="Pangilinan J."/>
            <person name="Polle J."/>
            <person name="Salamov A."/>
            <person name="Terry A."/>
            <person name="Yamada T."/>
            <person name="Dunigan D.D."/>
            <person name="Grigoriev I.V."/>
            <person name="Claverie J.M."/>
            <person name="Van Etten J.L."/>
        </authorList>
    </citation>
    <scope>NUCLEOTIDE SEQUENCE [LARGE SCALE GENOMIC DNA]</scope>
    <source>
        <strain evidence="2 3">NC64A</strain>
    </source>
</reference>
<dbReference type="InParanoid" id="E1Z7U8"/>
<feature type="chain" id="PRO_5003155702" evidence="1">
    <location>
        <begin position="25"/>
        <end position="551"/>
    </location>
</feature>
<name>E1Z7U8_CHLVA</name>
<dbReference type="GeneID" id="17357306"/>
<protein>
    <submittedName>
        <fullName evidence="2">Expressed protein</fullName>
    </submittedName>
</protein>
<dbReference type="KEGG" id="cvr:CHLNCDRAFT_142133"/>
<evidence type="ECO:0000313" key="2">
    <source>
        <dbReference type="EMBL" id="EFN57980.1"/>
    </source>
</evidence>
<evidence type="ECO:0000313" key="3">
    <source>
        <dbReference type="Proteomes" id="UP000008141"/>
    </source>
</evidence>
<accession>E1Z7U8</accession>
<dbReference type="Proteomes" id="UP000008141">
    <property type="component" value="Unassembled WGS sequence"/>
</dbReference>
<dbReference type="EMBL" id="GL433838">
    <property type="protein sequence ID" value="EFN57980.1"/>
    <property type="molecule type" value="Genomic_DNA"/>
</dbReference>
<organism evidence="3">
    <name type="scientific">Chlorella variabilis</name>
    <name type="common">Green alga</name>
    <dbReference type="NCBI Taxonomy" id="554065"/>
    <lineage>
        <taxon>Eukaryota</taxon>
        <taxon>Viridiplantae</taxon>
        <taxon>Chlorophyta</taxon>
        <taxon>core chlorophytes</taxon>
        <taxon>Trebouxiophyceae</taxon>
        <taxon>Chlorellales</taxon>
        <taxon>Chlorellaceae</taxon>
        <taxon>Chlorella clade</taxon>
        <taxon>Chlorella</taxon>
    </lineage>
</organism>
<dbReference type="AlphaFoldDB" id="E1Z7U8"/>
<keyword evidence="3" id="KW-1185">Reference proteome</keyword>
<gene>
    <name evidence="2" type="ORF">CHLNCDRAFT_142133</name>
</gene>
<keyword evidence="1" id="KW-0732">Signal</keyword>
<feature type="signal peptide" evidence="1">
    <location>
        <begin position="1"/>
        <end position="24"/>
    </location>
</feature>
<evidence type="ECO:0000256" key="1">
    <source>
        <dbReference type="SAM" id="SignalP"/>
    </source>
</evidence>
<dbReference type="RefSeq" id="XP_005850082.1">
    <property type="nucleotide sequence ID" value="XM_005850020.1"/>
</dbReference>
<sequence>MGVWVRALLALALLLALLGGHAEAKLQAKPIFLTYSSFSPHPKSWQYWWQDDLKTGKVRETGRSIIESCFPYNQIIPRKGKLKLSAVQHNNPTALIDLSLRLYRPDLKFITGIQINPACKKKNLLDAGLSYGPVGCKNDIFRLAMSPKNCTDLGGTVTAIDTRRPSGNLLYPNLDCTWVEDVPYDMTKVVGGRAIVPASGSVMYEVLANYHQWRDDWPFGFIDPPAAKERTLQILGFMPVSLEDEPGKACKAPYCGWSLEQQTTLEMKSWSDDTQFTVVAMSPILLIPIGGNWRLKLKASRIREPPNSRTPGYEVSRYLITFDDDLLKARRQLGSSRAALCIIMATLSTYIEVVPPCPKKPKVPFATFVDTESQGYFTATELAKGKKVDDASSLQHSWPWGIPRTSFVLESFDLSFLSPKAQLTFGSLFMLVSSAFDETAKSSQKFTVEVYDGAKKHSTGAPCMPPVCPGAIKLGSGSFKGTRFKTKADRMQYLELKLSPDKIAKYAGSKERLQLALMIPALNKDRIDGLRFRAGDSGSPPFLVLKASCKA</sequence>